<evidence type="ECO:0000256" key="5">
    <source>
        <dbReference type="PROSITE-ProRule" id="PRU01248"/>
    </source>
</evidence>
<keyword evidence="2" id="KW-0229">DNA integration</keyword>
<dbReference type="Gene3D" id="1.10.443.10">
    <property type="entry name" value="Intergrase catalytic core"/>
    <property type="match status" value="1"/>
</dbReference>
<organism evidence="9 11">
    <name type="scientific">Erysipelothrix amsterdamensis</name>
    <dbReference type="NCBI Taxonomy" id="2929157"/>
    <lineage>
        <taxon>Bacteria</taxon>
        <taxon>Bacillati</taxon>
        <taxon>Bacillota</taxon>
        <taxon>Erysipelotrichia</taxon>
        <taxon>Erysipelotrichales</taxon>
        <taxon>Erysipelotrichaceae</taxon>
        <taxon>Erysipelothrix</taxon>
    </lineage>
</organism>
<evidence type="ECO:0000313" key="8">
    <source>
        <dbReference type="EMBL" id="CAH2761950.1"/>
    </source>
</evidence>
<dbReference type="EMBL" id="OW659496">
    <property type="protein sequence ID" value="CAH2761950.1"/>
    <property type="molecule type" value="Genomic_DNA"/>
</dbReference>
<dbReference type="EMBL" id="OW659477">
    <property type="protein sequence ID" value="CAH2761960.1"/>
    <property type="molecule type" value="Genomic_DNA"/>
</dbReference>
<dbReference type="InterPro" id="IPR013762">
    <property type="entry name" value="Integrase-like_cat_sf"/>
</dbReference>
<dbReference type="PANTHER" id="PTHR30629">
    <property type="entry name" value="PROPHAGE INTEGRASE"/>
    <property type="match status" value="1"/>
</dbReference>
<comment type="similarity">
    <text evidence="1">Belongs to the 'phage' integrase family.</text>
</comment>
<dbReference type="PROSITE" id="PS51900">
    <property type="entry name" value="CB"/>
    <property type="match status" value="1"/>
</dbReference>
<evidence type="ECO:0000259" key="6">
    <source>
        <dbReference type="PROSITE" id="PS51898"/>
    </source>
</evidence>
<dbReference type="PANTHER" id="PTHR30629:SF2">
    <property type="entry name" value="PROPHAGE INTEGRASE INTS-RELATED"/>
    <property type="match status" value="1"/>
</dbReference>
<dbReference type="Proteomes" id="UP001154095">
    <property type="component" value="Chromosome"/>
</dbReference>
<dbReference type="Pfam" id="PF14659">
    <property type="entry name" value="Phage_int_SAM_3"/>
    <property type="match status" value="1"/>
</dbReference>
<evidence type="ECO:0000259" key="7">
    <source>
        <dbReference type="PROSITE" id="PS51900"/>
    </source>
</evidence>
<feature type="domain" description="Core-binding (CB)" evidence="7">
    <location>
        <begin position="59"/>
        <end position="150"/>
    </location>
</feature>
<evidence type="ECO:0000256" key="1">
    <source>
        <dbReference type="ARBA" id="ARBA00008857"/>
    </source>
</evidence>
<evidence type="ECO:0000313" key="10">
    <source>
        <dbReference type="Proteomes" id="UP001154095"/>
    </source>
</evidence>
<dbReference type="Pfam" id="PF00589">
    <property type="entry name" value="Phage_integrase"/>
    <property type="match status" value="1"/>
</dbReference>
<dbReference type="GO" id="GO:0003677">
    <property type="term" value="F:DNA binding"/>
    <property type="evidence" value="ECO:0007669"/>
    <property type="project" value="UniProtKB-UniRule"/>
</dbReference>
<dbReference type="InterPro" id="IPR044068">
    <property type="entry name" value="CB"/>
</dbReference>
<keyword evidence="3 5" id="KW-0238">DNA-binding</keyword>
<dbReference type="InterPro" id="IPR004107">
    <property type="entry name" value="Integrase_SAM-like_N"/>
</dbReference>
<sequence>MGVYKNNITKKWEWVYRDKNGRQIRRKSIHWTTKAKAREHFESFLQEIKKNDDNYVETITLNHVVEEYLNNISLSKKKSTILRSQQTISKHILPYFGNINIEHITVRDIQRWQNNLLKKRVRGKKDGPFFRNKYLENIQTQFKSVLNFARIYGYIETNPFEKIPIALRREYEEKKKMTILTKSQFDTFMRVVDNPIDYGIYSVLYWCGLRSGELLALKIKDYDKIKKTLHIRTNYDTKNRIITHTKNDHERIIKIPDVCVAALNRVLKEYPNTSEEYFLFGYHHVIPKSTLDNRKIAYWNKVNPEAAQEIEALGISRNSYEGHLNVPWFTFHELRHTHVSTLIDIGWEAKDIADRLGHSVHEVNETYGHLFPQRKDEMFQKLNDL</sequence>
<accession>A0AAU9VIC8</accession>
<dbReference type="GO" id="GO:0015074">
    <property type="term" value="P:DNA integration"/>
    <property type="evidence" value="ECO:0007669"/>
    <property type="project" value="UniProtKB-KW"/>
</dbReference>
<dbReference type="InterPro" id="IPR011010">
    <property type="entry name" value="DNA_brk_join_enz"/>
</dbReference>
<name>A0AAU9VIC8_9FIRM</name>
<evidence type="ECO:0000313" key="11">
    <source>
        <dbReference type="Proteomes" id="UP001154111"/>
    </source>
</evidence>
<dbReference type="PROSITE" id="PS51898">
    <property type="entry name" value="TYR_RECOMBINASE"/>
    <property type="match status" value="1"/>
</dbReference>
<feature type="domain" description="Tyr recombinase" evidence="6">
    <location>
        <begin position="175"/>
        <end position="380"/>
    </location>
</feature>
<evidence type="ECO:0000256" key="4">
    <source>
        <dbReference type="ARBA" id="ARBA00023172"/>
    </source>
</evidence>
<dbReference type="Proteomes" id="UP001154111">
    <property type="component" value="Chromosome"/>
</dbReference>
<reference evidence="9" key="1">
    <citation type="submission" date="2022-04" db="EMBL/GenBank/DDBJ databases">
        <authorList>
            <person name="Forde T."/>
        </authorList>
    </citation>
    <scope>NUCLEOTIDE SEQUENCE</scope>
    <source>
        <strain evidence="9">A18Y016a</strain>
        <strain evidence="8">A18Y020d</strain>
    </source>
</reference>
<dbReference type="InterPro" id="IPR010998">
    <property type="entry name" value="Integrase_recombinase_N"/>
</dbReference>
<keyword evidence="4" id="KW-0233">DNA recombination</keyword>
<dbReference type="AlphaFoldDB" id="A0AAU9VIC8"/>
<gene>
    <name evidence="9" type="primary">intQ</name>
    <name evidence="9" type="ORF">ERYAMS2_00969</name>
    <name evidence="8" type="ORF">ERYAMS_00675</name>
</gene>
<evidence type="ECO:0000256" key="2">
    <source>
        <dbReference type="ARBA" id="ARBA00022908"/>
    </source>
</evidence>
<evidence type="ECO:0000256" key="3">
    <source>
        <dbReference type="ARBA" id="ARBA00023125"/>
    </source>
</evidence>
<dbReference type="GO" id="GO:0006310">
    <property type="term" value="P:DNA recombination"/>
    <property type="evidence" value="ECO:0007669"/>
    <property type="project" value="UniProtKB-KW"/>
</dbReference>
<dbReference type="Gene3D" id="1.10.150.130">
    <property type="match status" value="1"/>
</dbReference>
<keyword evidence="10" id="KW-1185">Reference proteome</keyword>
<dbReference type="InterPro" id="IPR002104">
    <property type="entry name" value="Integrase_catalytic"/>
</dbReference>
<proteinExistence type="inferred from homology"/>
<protein>
    <submittedName>
        <fullName evidence="9">Site-specific integrase</fullName>
    </submittedName>
</protein>
<dbReference type="RefSeq" id="WP_254006314.1">
    <property type="nucleotide sequence ID" value="NZ_OW659477.1"/>
</dbReference>
<dbReference type="SUPFAM" id="SSF56349">
    <property type="entry name" value="DNA breaking-rejoining enzymes"/>
    <property type="match status" value="1"/>
</dbReference>
<dbReference type="InterPro" id="IPR050808">
    <property type="entry name" value="Phage_Integrase"/>
</dbReference>
<evidence type="ECO:0000313" key="9">
    <source>
        <dbReference type="EMBL" id="CAH2761960.1"/>
    </source>
</evidence>